<dbReference type="InterPro" id="IPR020846">
    <property type="entry name" value="MFS_dom"/>
</dbReference>
<dbReference type="InterPro" id="IPR000849">
    <property type="entry name" value="Sugar_P_transporter"/>
</dbReference>
<keyword evidence="3 6" id="KW-0812">Transmembrane</keyword>
<dbReference type="PIRSF" id="PIRSF002808">
    <property type="entry name" value="Hexose_phosphate_transp"/>
    <property type="match status" value="1"/>
</dbReference>
<reference evidence="9" key="1">
    <citation type="journal article" date="2019" name="Int. J. Syst. Evol. Microbiol.">
        <title>The Global Catalogue of Microorganisms (GCM) 10K type strain sequencing project: providing services to taxonomists for standard genome sequencing and annotation.</title>
        <authorList>
            <consortium name="The Broad Institute Genomics Platform"/>
            <consortium name="The Broad Institute Genome Sequencing Center for Infectious Disease"/>
            <person name="Wu L."/>
            <person name="Ma J."/>
        </authorList>
    </citation>
    <scope>NUCLEOTIDE SEQUENCE [LARGE SCALE GENOMIC DNA]</scope>
    <source>
        <strain evidence="9">CCM 8896</strain>
    </source>
</reference>
<feature type="transmembrane region" description="Helical" evidence="6">
    <location>
        <begin position="249"/>
        <end position="269"/>
    </location>
</feature>
<dbReference type="PROSITE" id="PS50850">
    <property type="entry name" value="MFS"/>
    <property type="match status" value="1"/>
</dbReference>
<proteinExistence type="predicted"/>
<protein>
    <submittedName>
        <fullName evidence="8">MFS transporter</fullName>
    </submittedName>
</protein>
<name>A0ABW4J992_9LACO</name>
<dbReference type="SUPFAM" id="SSF103473">
    <property type="entry name" value="MFS general substrate transporter"/>
    <property type="match status" value="1"/>
</dbReference>
<feature type="transmembrane region" description="Helical" evidence="6">
    <location>
        <begin position="351"/>
        <end position="371"/>
    </location>
</feature>
<feature type="transmembrane region" description="Helical" evidence="6">
    <location>
        <begin position="321"/>
        <end position="339"/>
    </location>
</feature>
<feature type="transmembrane region" description="Helical" evidence="6">
    <location>
        <begin position="378"/>
        <end position="398"/>
    </location>
</feature>
<dbReference type="PANTHER" id="PTHR43826">
    <property type="entry name" value="GLUCOSE-6-PHOSPHATE EXCHANGER SLC37A4"/>
    <property type="match status" value="1"/>
</dbReference>
<feature type="transmembrane region" description="Helical" evidence="6">
    <location>
        <begin position="121"/>
        <end position="145"/>
    </location>
</feature>
<feature type="transmembrane region" description="Helical" evidence="6">
    <location>
        <begin position="157"/>
        <end position="180"/>
    </location>
</feature>
<keyword evidence="5 6" id="KW-0472">Membrane</keyword>
<comment type="caution">
    <text evidence="8">The sequence shown here is derived from an EMBL/GenBank/DDBJ whole genome shotgun (WGS) entry which is preliminary data.</text>
</comment>
<dbReference type="Proteomes" id="UP001597267">
    <property type="component" value="Unassembled WGS sequence"/>
</dbReference>
<dbReference type="InterPro" id="IPR051337">
    <property type="entry name" value="OPA_Antiporter"/>
</dbReference>
<feature type="transmembrane region" description="Helical" evidence="6">
    <location>
        <begin position="30"/>
        <end position="46"/>
    </location>
</feature>
<dbReference type="RefSeq" id="WP_125711960.1">
    <property type="nucleotide sequence ID" value="NZ_JBHTOP010000026.1"/>
</dbReference>
<dbReference type="PANTHER" id="PTHR43826:SF6">
    <property type="entry name" value="GLYCEROL-3-PHOSPHATE TRANSPORTER"/>
    <property type="match status" value="1"/>
</dbReference>
<comment type="subcellular location">
    <subcellularLocation>
        <location evidence="1">Cell membrane</location>
        <topology evidence="1">Multi-pass membrane protein</topology>
    </subcellularLocation>
</comment>
<keyword evidence="2" id="KW-0813">Transport</keyword>
<feature type="transmembrane region" description="Helical" evidence="6">
    <location>
        <begin position="289"/>
        <end position="314"/>
    </location>
</feature>
<dbReference type="EMBL" id="JBHTOP010000026">
    <property type="protein sequence ID" value="MFD1672540.1"/>
    <property type="molecule type" value="Genomic_DNA"/>
</dbReference>
<feature type="domain" description="Major facilitator superfamily (MFS) profile" evidence="7">
    <location>
        <begin position="32"/>
        <end position="442"/>
    </location>
</feature>
<feature type="transmembrane region" description="Helical" evidence="6">
    <location>
        <begin position="98"/>
        <end position="115"/>
    </location>
</feature>
<feature type="transmembrane region" description="Helical" evidence="6">
    <location>
        <begin position="418"/>
        <end position="437"/>
    </location>
</feature>
<evidence type="ECO:0000256" key="5">
    <source>
        <dbReference type="ARBA" id="ARBA00023136"/>
    </source>
</evidence>
<dbReference type="InterPro" id="IPR011701">
    <property type="entry name" value="MFS"/>
</dbReference>
<gene>
    <name evidence="8" type="ORF">ACFQ5M_10550</name>
</gene>
<feature type="transmembrane region" description="Helical" evidence="6">
    <location>
        <begin position="186"/>
        <end position="205"/>
    </location>
</feature>
<evidence type="ECO:0000313" key="9">
    <source>
        <dbReference type="Proteomes" id="UP001597267"/>
    </source>
</evidence>
<feature type="transmembrane region" description="Helical" evidence="6">
    <location>
        <begin position="66"/>
        <end position="86"/>
    </location>
</feature>
<accession>A0ABW4J992</accession>
<organism evidence="8 9">
    <name type="scientific">Agrilactobacillus yilanensis</name>
    <dbReference type="NCBI Taxonomy" id="2485997"/>
    <lineage>
        <taxon>Bacteria</taxon>
        <taxon>Bacillati</taxon>
        <taxon>Bacillota</taxon>
        <taxon>Bacilli</taxon>
        <taxon>Lactobacillales</taxon>
        <taxon>Lactobacillaceae</taxon>
        <taxon>Agrilactobacillus</taxon>
    </lineage>
</organism>
<evidence type="ECO:0000256" key="4">
    <source>
        <dbReference type="ARBA" id="ARBA00022989"/>
    </source>
</evidence>
<sequence>MEKQLTKHATGTGYEKEQPEKFHKFLARQRSVFIVAFVGYISAYLVRNNFKLMSGDMIDLYGWDKLNVSFLLTCFTITYGLGKFFMGMLADRISLRKLFAGALGISAIICILIGFSSKFALIAILLIICGLIQGALAPSSQAMLANYFPNKTRGAAIAGWNISQNIGSALLPLIISGLGFIAPNNILLTFLVPGLLVLIISFFLWRFGGDNPEKEGLDSLRKMYGKDGEPNVEEEVDKTMPYWQLIKKYVFFNPGILMVGLINAALYFVRFGIEDWMPIYLGHTAGFQSWQYLTAISVLEWIAVPGSLFFAWLAVKFPNKMTIVGAIGLFVMSGLVFVYENISYSGPRDYIFLLIISGLLGTLIYGPQLIVNILTLNFVPLKVAGTALGFVGLMAYLIGNLGSNWLMPILADHLSWTTSYFVVAGLAFLSGVGYLLLAKRERKAIKA</sequence>
<dbReference type="Pfam" id="PF07690">
    <property type="entry name" value="MFS_1"/>
    <property type="match status" value="1"/>
</dbReference>
<dbReference type="InterPro" id="IPR036259">
    <property type="entry name" value="MFS_trans_sf"/>
</dbReference>
<evidence type="ECO:0000256" key="1">
    <source>
        <dbReference type="ARBA" id="ARBA00004651"/>
    </source>
</evidence>
<evidence type="ECO:0000256" key="2">
    <source>
        <dbReference type="ARBA" id="ARBA00022448"/>
    </source>
</evidence>
<evidence type="ECO:0000256" key="3">
    <source>
        <dbReference type="ARBA" id="ARBA00022692"/>
    </source>
</evidence>
<evidence type="ECO:0000256" key="6">
    <source>
        <dbReference type="SAM" id="Phobius"/>
    </source>
</evidence>
<evidence type="ECO:0000313" key="8">
    <source>
        <dbReference type="EMBL" id="MFD1672540.1"/>
    </source>
</evidence>
<keyword evidence="4 6" id="KW-1133">Transmembrane helix</keyword>
<evidence type="ECO:0000259" key="7">
    <source>
        <dbReference type="PROSITE" id="PS50850"/>
    </source>
</evidence>
<dbReference type="Gene3D" id="1.20.1250.20">
    <property type="entry name" value="MFS general substrate transporter like domains"/>
    <property type="match status" value="2"/>
</dbReference>
<keyword evidence="9" id="KW-1185">Reference proteome</keyword>